<gene>
    <name evidence="1" type="ORF">M8818_002118</name>
</gene>
<name>A0ACC3SJW0_9PEZI</name>
<evidence type="ECO:0000313" key="1">
    <source>
        <dbReference type="EMBL" id="KAK8215108.1"/>
    </source>
</evidence>
<proteinExistence type="predicted"/>
<organism evidence="1 2">
    <name type="scientific">Zalaria obscura</name>
    <dbReference type="NCBI Taxonomy" id="2024903"/>
    <lineage>
        <taxon>Eukaryota</taxon>
        <taxon>Fungi</taxon>
        <taxon>Dikarya</taxon>
        <taxon>Ascomycota</taxon>
        <taxon>Pezizomycotina</taxon>
        <taxon>Dothideomycetes</taxon>
        <taxon>Dothideomycetidae</taxon>
        <taxon>Dothideales</taxon>
        <taxon>Zalariaceae</taxon>
        <taxon>Zalaria</taxon>
    </lineage>
</organism>
<dbReference type="EMBL" id="JAMKPW020000009">
    <property type="protein sequence ID" value="KAK8215108.1"/>
    <property type="molecule type" value="Genomic_DNA"/>
</dbReference>
<keyword evidence="2" id="KW-1185">Reference proteome</keyword>
<protein>
    <submittedName>
        <fullName evidence="1">Uncharacterized protein</fullName>
    </submittedName>
</protein>
<comment type="caution">
    <text evidence="1">The sequence shown here is derived from an EMBL/GenBank/DDBJ whole genome shotgun (WGS) entry which is preliminary data.</text>
</comment>
<sequence length="155" mass="17203">MKETRIKTIVDLWYWSLPDVALERSLKTIVVEGKYDRLEVKDGHDQQRCSSKNGTANEPTRITIAYPPYVGRGMYKNGQIVSSCHYCASRDLNRASQVMSSGGLIWREACAPQHLPDPGSSSFPPALHGREEACDAGFGIGYRTPVIDLISNEDS</sequence>
<dbReference type="Proteomes" id="UP001320706">
    <property type="component" value="Unassembled WGS sequence"/>
</dbReference>
<accession>A0ACC3SJW0</accession>
<reference evidence="1" key="1">
    <citation type="submission" date="2024-02" db="EMBL/GenBank/DDBJ databases">
        <title>Metagenome Assembled Genome of Zalaria obscura JY119.</title>
        <authorList>
            <person name="Vighnesh L."/>
            <person name="Jagadeeshwari U."/>
            <person name="Venkata Ramana C."/>
            <person name="Sasikala C."/>
        </authorList>
    </citation>
    <scope>NUCLEOTIDE SEQUENCE</scope>
    <source>
        <strain evidence="1">JY119</strain>
    </source>
</reference>
<evidence type="ECO:0000313" key="2">
    <source>
        <dbReference type="Proteomes" id="UP001320706"/>
    </source>
</evidence>